<evidence type="ECO:0000259" key="6">
    <source>
        <dbReference type="Pfam" id="PF04542"/>
    </source>
</evidence>
<evidence type="ECO:0000313" key="8">
    <source>
        <dbReference type="EMBL" id="UTY39914.1"/>
    </source>
</evidence>
<keyword evidence="2" id="KW-0805">Transcription regulation</keyword>
<dbReference type="PANTHER" id="PTHR43133">
    <property type="entry name" value="RNA POLYMERASE ECF-TYPE SIGMA FACTO"/>
    <property type="match status" value="1"/>
</dbReference>
<dbReference type="InterPro" id="IPR013325">
    <property type="entry name" value="RNA_pol_sigma_r2"/>
</dbReference>
<dbReference type="NCBIfam" id="TIGR02937">
    <property type="entry name" value="sigma70-ECF"/>
    <property type="match status" value="1"/>
</dbReference>
<dbReference type="RefSeq" id="WP_290141351.1">
    <property type="nucleotide sequence ID" value="NZ_CP101620.1"/>
</dbReference>
<feature type="domain" description="RNA polymerase sigma factor 70 region 4 type 2" evidence="7">
    <location>
        <begin position="122"/>
        <end position="172"/>
    </location>
</feature>
<dbReference type="CDD" id="cd06171">
    <property type="entry name" value="Sigma70_r4"/>
    <property type="match status" value="1"/>
</dbReference>
<evidence type="ECO:0000256" key="4">
    <source>
        <dbReference type="ARBA" id="ARBA00023125"/>
    </source>
</evidence>
<evidence type="ECO:0000256" key="2">
    <source>
        <dbReference type="ARBA" id="ARBA00023015"/>
    </source>
</evidence>
<feature type="domain" description="RNA polymerase sigma-70 region 2" evidence="6">
    <location>
        <begin position="41"/>
        <end position="91"/>
    </location>
</feature>
<name>A0ABY5I6E1_9FIRM</name>
<dbReference type="InterPro" id="IPR036388">
    <property type="entry name" value="WH-like_DNA-bd_sf"/>
</dbReference>
<dbReference type="Gene3D" id="1.10.1740.10">
    <property type="match status" value="1"/>
</dbReference>
<dbReference type="Pfam" id="PF04542">
    <property type="entry name" value="Sigma70_r2"/>
    <property type="match status" value="1"/>
</dbReference>
<reference evidence="8" key="1">
    <citation type="submission" date="2022-07" db="EMBL/GenBank/DDBJ databases">
        <title>Faecal culturing of patients with breast cancer.</title>
        <authorList>
            <person name="Teng N.M.Y."/>
            <person name="Kiu R."/>
            <person name="Evans R."/>
            <person name="Baker D.J."/>
            <person name="Zenner C."/>
            <person name="Robinson S.D."/>
            <person name="Hall L.J."/>
        </authorList>
    </citation>
    <scope>NUCLEOTIDE SEQUENCE</scope>
    <source>
        <strain evidence="8">LH1062</strain>
    </source>
</reference>
<protein>
    <submittedName>
        <fullName evidence="8">Sigma-70 family RNA polymerase sigma factor</fullName>
    </submittedName>
</protein>
<dbReference type="SUPFAM" id="SSF88946">
    <property type="entry name" value="Sigma2 domain of RNA polymerase sigma factors"/>
    <property type="match status" value="1"/>
</dbReference>
<keyword evidence="3" id="KW-0731">Sigma factor</keyword>
<dbReference type="PANTHER" id="PTHR43133:SF8">
    <property type="entry name" value="RNA POLYMERASE SIGMA FACTOR HI_1459-RELATED"/>
    <property type="match status" value="1"/>
</dbReference>
<evidence type="ECO:0000259" key="7">
    <source>
        <dbReference type="Pfam" id="PF08281"/>
    </source>
</evidence>
<dbReference type="InterPro" id="IPR013324">
    <property type="entry name" value="RNA_pol_sigma_r3/r4-like"/>
</dbReference>
<dbReference type="Gene3D" id="1.10.10.10">
    <property type="entry name" value="Winged helix-like DNA-binding domain superfamily/Winged helix DNA-binding domain"/>
    <property type="match status" value="1"/>
</dbReference>
<dbReference type="InterPro" id="IPR013249">
    <property type="entry name" value="RNA_pol_sigma70_r4_t2"/>
</dbReference>
<evidence type="ECO:0000256" key="5">
    <source>
        <dbReference type="ARBA" id="ARBA00023163"/>
    </source>
</evidence>
<keyword evidence="4" id="KW-0238">DNA-binding</keyword>
<proteinExistence type="inferred from homology"/>
<dbReference type="Pfam" id="PF08281">
    <property type="entry name" value="Sigma70_r4_2"/>
    <property type="match status" value="1"/>
</dbReference>
<comment type="similarity">
    <text evidence="1">Belongs to the sigma-70 factor family. ECF subfamily.</text>
</comment>
<gene>
    <name evidence="8" type="ORF">NMU03_03675</name>
</gene>
<evidence type="ECO:0000256" key="3">
    <source>
        <dbReference type="ARBA" id="ARBA00023082"/>
    </source>
</evidence>
<organism evidence="8 9">
    <name type="scientific">Allocoprobacillus halotolerans</name>
    <dbReference type="NCBI Taxonomy" id="2944914"/>
    <lineage>
        <taxon>Bacteria</taxon>
        <taxon>Bacillati</taxon>
        <taxon>Bacillota</taxon>
        <taxon>Erysipelotrichia</taxon>
        <taxon>Erysipelotrichales</taxon>
        <taxon>Erysipelotrichaceae</taxon>
        <taxon>Allocoprobacillus</taxon>
    </lineage>
</organism>
<keyword evidence="9" id="KW-1185">Reference proteome</keyword>
<evidence type="ECO:0000313" key="9">
    <source>
        <dbReference type="Proteomes" id="UP001060112"/>
    </source>
</evidence>
<dbReference type="EMBL" id="CP101620">
    <property type="protein sequence ID" value="UTY39914.1"/>
    <property type="molecule type" value="Genomic_DNA"/>
</dbReference>
<dbReference type="InterPro" id="IPR014284">
    <property type="entry name" value="RNA_pol_sigma-70_dom"/>
</dbReference>
<evidence type="ECO:0000256" key="1">
    <source>
        <dbReference type="ARBA" id="ARBA00010641"/>
    </source>
</evidence>
<dbReference type="SUPFAM" id="SSF88659">
    <property type="entry name" value="Sigma3 and sigma4 domains of RNA polymerase sigma factors"/>
    <property type="match status" value="1"/>
</dbReference>
<keyword evidence="5" id="KW-0804">Transcription</keyword>
<dbReference type="Proteomes" id="UP001060112">
    <property type="component" value="Chromosome"/>
</dbReference>
<accession>A0ABY5I6E1</accession>
<sequence>MQLKKEILKDYLSNNKLDMDKLFNDYYGYVYIIVKNGVSFVLTDEDIEEIVSDVFIALWKNSETLLETVNIKAYLSGIAKNMIKNKYRKTKLHFSISEYEEKLIATSNLEKQVAENEQNIIIKNTLKTLKKEEYDAFIMFYYENKTTKEIAKKYHCHVGKVKVMLHRIRKKIKKNLEKGGYGYGKS</sequence>
<dbReference type="InterPro" id="IPR039425">
    <property type="entry name" value="RNA_pol_sigma-70-like"/>
</dbReference>
<dbReference type="InterPro" id="IPR007627">
    <property type="entry name" value="RNA_pol_sigma70_r2"/>
</dbReference>